<dbReference type="Pfam" id="PF05368">
    <property type="entry name" value="NmrA"/>
    <property type="match status" value="1"/>
</dbReference>
<protein>
    <submittedName>
        <fullName evidence="2">NAD(P)H-binding protein</fullName>
    </submittedName>
</protein>
<accession>A0ABR7L5C9</accession>
<dbReference type="EMBL" id="JABVED010000004">
    <property type="protein sequence ID" value="MBC6447547.1"/>
    <property type="molecule type" value="Genomic_DNA"/>
</dbReference>
<dbReference type="InterPro" id="IPR008030">
    <property type="entry name" value="NmrA-like"/>
</dbReference>
<dbReference type="InterPro" id="IPR036291">
    <property type="entry name" value="NAD(P)-bd_dom_sf"/>
</dbReference>
<dbReference type="InterPro" id="IPR051604">
    <property type="entry name" value="Ergot_Alk_Oxidoreductase"/>
</dbReference>
<evidence type="ECO:0000313" key="3">
    <source>
        <dbReference type="Proteomes" id="UP000734823"/>
    </source>
</evidence>
<reference evidence="2 3" key="1">
    <citation type="submission" date="2020-06" db="EMBL/GenBank/DDBJ databases">
        <title>Actinokineospora xiongansis sp. nov., isolated from soil of Baiyangdian.</title>
        <authorList>
            <person name="Zhang X."/>
        </authorList>
    </citation>
    <scope>NUCLEOTIDE SEQUENCE [LARGE SCALE GENOMIC DNA]</scope>
    <source>
        <strain evidence="2 3">HBU206404</strain>
    </source>
</reference>
<dbReference type="PANTHER" id="PTHR43162:SF1">
    <property type="entry name" value="PRESTALK A DIFFERENTIATION PROTEIN A"/>
    <property type="match status" value="1"/>
</dbReference>
<organism evidence="2 3">
    <name type="scientific">Actinokineospora xionganensis</name>
    <dbReference type="NCBI Taxonomy" id="2684470"/>
    <lineage>
        <taxon>Bacteria</taxon>
        <taxon>Bacillati</taxon>
        <taxon>Actinomycetota</taxon>
        <taxon>Actinomycetes</taxon>
        <taxon>Pseudonocardiales</taxon>
        <taxon>Pseudonocardiaceae</taxon>
        <taxon>Actinokineospora</taxon>
    </lineage>
</organism>
<gene>
    <name evidence="2" type="ORF">GPZ80_10230</name>
</gene>
<dbReference type="RefSeq" id="WP_187220057.1">
    <property type="nucleotide sequence ID" value="NZ_JABVED010000004.1"/>
</dbReference>
<dbReference type="PANTHER" id="PTHR43162">
    <property type="match status" value="1"/>
</dbReference>
<keyword evidence="3" id="KW-1185">Reference proteome</keyword>
<dbReference type="Proteomes" id="UP000734823">
    <property type="component" value="Unassembled WGS sequence"/>
</dbReference>
<name>A0ABR7L5C9_9PSEU</name>
<evidence type="ECO:0000259" key="1">
    <source>
        <dbReference type="Pfam" id="PF05368"/>
    </source>
</evidence>
<proteinExistence type="predicted"/>
<feature type="domain" description="NmrA-like" evidence="1">
    <location>
        <begin position="3"/>
        <end position="229"/>
    </location>
</feature>
<dbReference type="SUPFAM" id="SSF51735">
    <property type="entry name" value="NAD(P)-binding Rossmann-fold domains"/>
    <property type="match status" value="1"/>
</dbReference>
<dbReference type="Gene3D" id="3.40.50.720">
    <property type="entry name" value="NAD(P)-binding Rossmann-like Domain"/>
    <property type="match status" value="1"/>
</dbReference>
<comment type="caution">
    <text evidence="2">The sequence shown here is derived from an EMBL/GenBank/DDBJ whole genome shotgun (WGS) entry which is preliminary data.</text>
</comment>
<evidence type="ECO:0000313" key="2">
    <source>
        <dbReference type="EMBL" id="MBC6447547.1"/>
    </source>
</evidence>
<sequence length="281" mass="29695">MEDRLVTVMGPTGKTGGHVARQAAERGWTVRAAGRRPAAHGQWTPFEWDDPATWEPAFAGSDAAYILIPFNHPGAPERAPEVIEAAVRAGVPQLALLSTIDVDHATDDDPTKVAERTLAALPVRSAMVRPTWFLDNFTVGSFQGMLEVGELRLPAGDGLIPFVDTRDVAAVAVAAMAPGGPEGVLPVTGPAAVDHHVVAAALADALGVPMRYVPVSGEEFVDLLCGRGFSTGYGEFLAEALIKVADGRLDLPVSDTVPRVVGRPAYSVSDFARDYAANRRP</sequence>
<dbReference type="Gene3D" id="3.90.25.10">
    <property type="entry name" value="UDP-galactose 4-epimerase, domain 1"/>
    <property type="match status" value="1"/>
</dbReference>